<feature type="domain" description="DUF3533" evidence="3">
    <location>
        <begin position="71"/>
        <end position="440"/>
    </location>
</feature>
<dbReference type="PANTHER" id="PTHR34814:SF1">
    <property type="entry name" value="NITROSOGUANIDINE RESISTANCE PROTEIN SNG1"/>
    <property type="match status" value="1"/>
</dbReference>
<organism evidence="4 5">
    <name type="scientific">Russula ochroleuca</name>
    <dbReference type="NCBI Taxonomy" id="152965"/>
    <lineage>
        <taxon>Eukaryota</taxon>
        <taxon>Fungi</taxon>
        <taxon>Dikarya</taxon>
        <taxon>Basidiomycota</taxon>
        <taxon>Agaricomycotina</taxon>
        <taxon>Agaricomycetes</taxon>
        <taxon>Russulales</taxon>
        <taxon>Russulaceae</taxon>
        <taxon>Russula</taxon>
    </lineage>
</organism>
<feature type="transmembrane region" description="Helical" evidence="2">
    <location>
        <begin position="336"/>
        <end position="359"/>
    </location>
</feature>
<feature type="transmembrane region" description="Helical" evidence="2">
    <location>
        <begin position="302"/>
        <end position="324"/>
    </location>
</feature>
<dbReference type="AlphaFoldDB" id="A0A9P5JZ69"/>
<feature type="transmembrane region" description="Helical" evidence="2">
    <location>
        <begin position="371"/>
        <end position="394"/>
    </location>
</feature>
<feature type="transmembrane region" description="Helical" evidence="2">
    <location>
        <begin position="428"/>
        <end position="448"/>
    </location>
</feature>
<proteinExistence type="predicted"/>
<feature type="transmembrane region" description="Helical" evidence="2">
    <location>
        <begin position="259"/>
        <end position="281"/>
    </location>
</feature>
<accession>A0A9P5JZ69</accession>
<dbReference type="OrthoDB" id="2140105at2759"/>
<name>A0A9P5JZ69_9AGAM</name>
<evidence type="ECO:0000313" key="5">
    <source>
        <dbReference type="Proteomes" id="UP000759537"/>
    </source>
</evidence>
<gene>
    <name evidence="4" type="ORF">DFH94DRAFT_764564</name>
</gene>
<dbReference type="PANTHER" id="PTHR34814">
    <property type="entry name" value="NITROSOGUANIDINE RESISTANCE PROTEIN SNG1"/>
    <property type="match status" value="1"/>
</dbReference>
<dbReference type="InterPro" id="IPR053001">
    <property type="entry name" value="MNNG_permease-like"/>
</dbReference>
<protein>
    <recommendedName>
        <fullName evidence="3">DUF3533 domain-containing protein</fullName>
    </recommendedName>
</protein>
<feature type="compositionally biased region" description="Polar residues" evidence="1">
    <location>
        <begin position="22"/>
        <end position="32"/>
    </location>
</feature>
<keyword evidence="2" id="KW-0472">Membrane</keyword>
<feature type="transmembrane region" description="Helical" evidence="2">
    <location>
        <begin position="62"/>
        <end position="87"/>
    </location>
</feature>
<reference evidence="4" key="1">
    <citation type="submission" date="2019-10" db="EMBL/GenBank/DDBJ databases">
        <authorList>
            <consortium name="DOE Joint Genome Institute"/>
            <person name="Kuo A."/>
            <person name="Miyauchi S."/>
            <person name="Kiss E."/>
            <person name="Drula E."/>
            <person name="Kohler A."/>
            <person name="Sanchez-Garcia M."/>
            <person name="Andreopoulos B."/>
            <person name="Barry K.W."/>
            <person name="Bonito G."/>
            <person name="Buee M."/>
            <person name="Carver A."/>
            <person name="Chen C."/>
            <person name="Cichocki N."/>
            <person name="Clum A."/>
            <person name="Culley D."/>
            <person name="Crous P.W."/>
            <person name="Fauchery L."/>
            <person name="Girlanda M."/>
            <person name="Hayes R."/>
            <person name="Keri Z."/>
            <person name="LaButti K."/>
            <person name="Lipzen A."/>
            <person name="Lombard V."/>
            <person name="Magnuson J."/>
            <person name="Maillard F."/>
            <person name="Morin E."/>
            <person name="Murat C."/>
            <person name="Nolan M."/>
            <person name="Ohm R."/>
            <person name="Pangilinan J."/>
            <person name="Pereira M."/>
            <person name="Perotto S."/>
            <person name="Peter M."/>
            <person name="Riley R."/>
            <person name="Sitrit Y."/>
            <person name="Stielow B."/>
            <person name="Szollosi G."/>
            <person name="Zifcakova L."/>
            <person name="Stursova M."/>
            <person name="Spatafora J.W."/>
            <person name="Tedersoo L."/>
            <person name="Vaario L.-M."/>
            <person name="Yamada A."/>
            <person name="Yan M."/>
            <person name="Wang P."/>
            <person name="Xu J."/>
            <person name="Bruns T."/>
            <person name="Baldrian P."/>
            <person name="Vilgalys R."/>
            <person name="Henrissat B."/>
            <person name="Grigoriev I.V."/>
            <person name="Hibbett D."/>
            <person name="Nagy L.G."/>
            <person name="Martin F.M."/>
        </authorList>
    </citation>
    <scope>NUCLEOTIDE SEQUENCE</scope>
    <source>
        <strain evidence="4">Prilba</strain>
    </source>
</reference>
<comment type="caution">
    <text evidence="4">The sequence shown here is derived from an EMBL/GenBank/DDBJ whole genome shotgun (WGS) entry which is preliminary data.</text>
</comment>
<dbReference type="Pfam" id="PF12051">
    <property type="entry name" value="DUF3533"/>
    <property type="match status" value="1"/>
</dbReference>
<feature type="compositionally biased region" description="Low complexity" evidence="1">
    <location>
        <begin position="1"/>
        <end position="21"/>
    </location>
</feature>
<evidence type="ECO:0000256" key="1">
    <source>
        <dbReference type="SAM" id="MobiDB-lite"/>
    </source>
</evidence>
<dbReference type="Proteomes" id="UP000759537">
    <property type="component" value="Unassembled WGS sequence"/>
</dbReference>
<keyword evidence="2" id="KW-0812">Transmembrane</keyword>
<dbReference type="InterPro" id="IPR022703">
    <property type="entry name" value="DUF3533"/>
</dbReference>
<reference evidence="4" key="2">
    <citation type="journal article" date="2020" name="Nat. Commun.">
        <title>Large-scale genome sequencing of mycorrhizal fungi provides insights into the early evolution of symbiotic traits.</title>
        <authorList>
            <person name="Miyauchi S."/>
            <person name="Kiss E."/>
            <person name="Kuo A."/>
            <person name="Drula E."/>
            <person name="Kohler A."/>
            <person name="Sanchez-Garcia M."/>
            <person name="Morin E."/>
            <person name="Andreopoulos B."/>
            <person name="Barry K.W."/>
            <person name="Bonito G."/>
            <person name="Buee M."/>
            <person name="Carver A."/>
            <person name="Chen C."/>
            <person name="Cichocki N."/>
            <person name="Clum A."/>
            <person name="Culley D."/>
            <person name="Crous P.W."/>
            <person name="Fauchery L."/>
            <person name="Girlanda M."/>
            <person name="Hayes R.D."/>
            <person name="Keri Z."/>
            <person name="LaButti K."/>
            <person name="Lipzen A."/>
            <person name="Lombard V."/>
            <person name="Magnuson J."/>
            <person name="Maillard F."/>
            <person name="Murat C."/>
            <person name="Nolan M."/>
            <person name="Ohm R.A."/>
            <person name="Pangilinan J."/>
            <person name="Pereira M.F."/>
            <person name="Perotto S."/>
            <person name="Peter M."/>
            <person name="Pfister S."/>
            <person name="Riley R."/>
            <person name="Sitrit Y."/>
            <person name="Stielow J.B."/>
            <person name="Szollosi G."/>
            <person name="Zifcakova L."/>
            <person name="Stursova M."/>
            <person name="Spatafora J.W."/>
            <person name="Tedersoo L."/>
            <person name="Vaario L.M."/>
            <person name="Yamada A."/>
            <person name="Yan M."/>
            <person name="Wang P."/>
            <person name="Xu J."/>
            <person name="Bruns T."/>
            <person name="Baldrian P."/>
            <person name="Vilgalys R."/>
            <person name="Dunand C."/>
            <person name="Henrissat B."/>
            <person name="Grigoriev I.V."/>
            <person name="Hibbett D."/>
            <person name="Nagy L.G."/>
            <person name="Martin F.M."/>
        </authorList>
    </citation>
    <scope>NUCLEOTIDE SEQUENCE</scope>
    <source>
        <strain evidence="4">Prilba</strain>
    </source>
</reference>
<dbReference type="GO" id="GO:0016020">
    <property type="term" value="C:membrane"/>
    <property type="evidence" value="ECO:0007669"/>
    <property type="project" value="TreeGrafter"/>
</dbReference>
<evidence type="ECO:0000313" key="4">
    <source>
        <dbReference type="EMBL" id="KAF8472920.1"/>
    </source>
</evidence>
<keyword evidence="2" id="KW-1133">Transmembrane helix</keyword>
<feature type="region of interest" description="Disordered" evidence="1">
    <location>
        <begin position="1"/>
        <end position="36"/>
    </location>
</feature>
<keyword evidence="5" id="KW-1185">Reference proteome</keyword>
<dbReference type="EMBL" id="WHVB01000019">
    <property type="protein sequence ID" value="KAF8472920.1"/>
    <property type="molecule type" value="Genomic_DNA"/>
</dbReference>
<evidence type="ECO:0000259" key="3">
    <source>
        <dbReference type="Pfam" id="PF12051"/>
    </source>
</evidence>
<evidence type="ECO:0000256" key="2">
    <source>
        <dbReference type="SAM" id="Phobius"/>
    </source>
</evidence>
<sequence>MEASHNSSPRSRWHSSSMSPNQAGGNTDSSPLRPTAHKPPLPWFTESYFTSERATAAARKTYIVILASRGVLIIIFLLSVLSIYWGALWQTPAHTHNLNNWVVDFDGGEVGQFVSRAVVASGGAPTALSWDVVSTDLFPNGVPDLEDAVVQEKAWTIIAINKNATNTLNAAVVAANDSYIANSCISVYVAEARSENAYRIVIHPNVVTLLDGITEAFNAQYISEIPERSSNVTALFVNAPRLVSQPISYTIINTRPFDVAVASAVDFVGLIYLLILAFVVTMEHYVARVNATHLEDRLTFKWLILIRIINPIIMYFFVSCFYSLLSLAFQVPFNRFYGSSGFVIYWMMSWMAMCALGGAVESMITILTPRFISFFLLLWIIANVSVCVFPPALLPGVYHYGYAMPFYNVQQTIRSIVFGTRNQMGLNFGVQVAWILVSWCTLVLFQLFMRHRAVRAHNAEIAAAAESLSDKQGP</sequence>